<accession>A0A497X8Z9</accession>
<evidence type="ECO:0000256" key="6">
    <source>
        <dbReference type="ARBA" id="ARBA00023004"/>
    </source>
</evidence>
<comment type="similarity">
    <text evidence="3">Belongs to the complex I 51 kDa subunit family.</text>
</comment>
<evidence type="ECO:0000256" key="7">
    <source>
        <dbReference type="ARBA" id="ARBA00023014"/>
    </source>
</evidence>
<dbReference type="InterPro" id="IPR019575">
    <property type="entry name" value="Nuop51_4Fe4S-bd"/>
</dbReference>
<dbReference type="InterPro" id="IPR036249">
    <property type="entry name" value="Thioredoxin-like_sf"/>
</dbReference>
<feature type="domain" description="NADH-ubiquinone oxidoreductase 51kDa subunit iron-sulphur binding" evidence="8">
    <location>
        <begin position="507"/>
        <end position="552"/>
    </location>
</feature>
<dbReference type="PANTHER" id="PTHR43578">
    <property type="entry name" value="NADH-QUINONE OXIDOREDUCTASE SUBUNIT F"/>
    <property type="match status" value="1"/>
</dbReference>
<dbReference type="InterPro" id="IPR037207">
    <property type="entry name" value="Nuop51_4Fe4S-bd_sf"/>
</dbReference>
<proteinExistence type="inferred from homology"/>
<dbReference type="Proteomes" id="UP000268908">
    <property type="component" value="Unassembled WGS sequence"/>
</dbReference>
<dbReference type="SUPFAM" id="SSF52833">
    <property type="entry name" value="Thioredoxin-like"/>
    <property type="match status" value="1"/>
</dbReference>
<dbReference type="Gene3D" id="3.40.50.11540">
    <property type="entry name" value="NADH-ubiquinone oxidoreductase 51kDa subunit"/>
    <property type="match status" value="1"/>
</dbReference>
<evidence type="ECO:0000256" key="3">
    <source>
        <dbReference type="ARBA" id="ARBA00007523"/>
    </source>
</evidence>
<dbReference type="InterPro" id="IPR037225">
    <property type="entry name" value="Nuo51_FMN-bd_sf"/>
</dbReference>
<gene>
    <name evidence="9" type="ORF">DFR35_2860</name>
</gene>
<dbReference type="SUPFAM" id="SSF142984">
    <property type="entry name" value="Nqo1 middle domain-like"/>
    <property type="match status" value="1"/>
</dbReference>
<keyword evidence="6" id="KW-0408">Iron</keyword>
<protein>
    <submittedName>
        <fullName evidence="9">NAD(P)-dependent nickel-iron dehydrogenase flavin-containing subunit</fullName>
    </submittedName>
</protein>
<dbReference type="GO" id="GO:0051539">
    <property type="term" value="F:4 iron, 4 sulfur cluster binding"/>
    <property type="evidence" value="ECO:0007669"/>
    <property type="project" value="UniProtKB-KW"/>
</dbReference>
<dbReference type="RefSeq" id="WP_121243363.1">
    <property type="nucleotide sequence ID" value="NZ_BHVV01000004.1"/>
</dbReference>
<name>A0A497X8Z9_9PROT</name>
<dbReference type="Gene3D" id="3.10.20.600">
    <property type="match status" value="1"/>
</dbReference>
<keyword evidence="7" id="KW-0411">Iron-sulfur</keyword>
<dbReference type="EMBL" id="RCCI01000009">
    <property type="protein sequence ID" value="RLJ61656.1"/>
    <property type="molecule type" value="Genomic_DNA"/>
</dbReference>
<dbReference type="SMART" id="SM00928">
    <property type="entry name" value="NADH_4Fe-4S"/>
    <property type="match status" value="1"/>
</dbReference>
<dbReference type="Pfam" id="PF01512">
    <property type="entry name" value="Complex1_51K"/>
    <property type="match status" value="1"/>
</dbReference>
<keyword evidence="4" id="KW-0004">4Fe-4S</keyword>
<sequence length="628" mass="68338">MQASSSPQEISTALPAILARHGHDGTRLMQILREAQEAEGWLSPALLTEIARAVGRPRAEVEGTAAFYSFFHTRPRGKYCVLWSDNITDRMLGNRELLKALCSKLWLEPGRLSEDGLVSVNTTSCTGMCDQGPAVLVNYRAITRMTMERVDAMAELIRNQVPLAEWPAEWFAVEDNVRRADILLSSRFEPGSALRAAVARASADGLVASNDRSVRESLPHGLVGPTALLDEIRLSNLRGRGGAGFSTRLKWEACRNAPLKEGQTRIVICNADEGEPGTFKDRVLLTSHADLVFEGMTVAAYAVGATRGFVYLRGEYRYLLEPLQEVLARRRAAGLLGRNILGIPGADFDIEVHLGAGAYICGEESALIESLEGKPGRPRIRPPFPVTHGYLEQPTIVNNVETFACAALIALKGGEWFATIGTRQSTGTKILSVSGDVERPGLYEYPFGVSVAEVLQDCGVTNCIQAVQVSGPSGVCIGQDELDRKIGFEDIPTAGALMVFDCTRDMFDVAHNFAHFFAHESCGFCTPCRVGTQIVARLMDKLASGHGSPYDINEMFKMHRLMQGASHCGLGNTACNPMIDTLTKFKPAYERRLKSLDFVPGFDLDAALSQARQMTGRDDAAAHLAGTD</sequence>
<organism evidence="9 10">
    <name type="scientific">Sulfurisoma sediminicola</name>
    <dbReference type="NCBI Taxonomy" id="1381557"/>
    <lineage>
        <taxon>Bacteria</taxon>
        <taxon>Pseudomonadati</taxon>
        <taxon>Pseudomonadota</taxon>
        <taxon>Betaproteobacteria</taxon>
        <taxon>Nitrosomonadales</taxon>
        <taxon>Sterolibacteriaceae</taxon>
        <taxon>Sulfurisoma</taxon>
    </lineage>
</organism>
<evidence type="ECO:0000313" key="10">
    <source>
        <dbReference type="Proteomes" id="UP000268908"/>
    </source>
</evidence>
<reference evidence="9 10" key="1">
    <citation type="submission" date="2018-10" db="EMBL/GenBank/DDBJ databases">
        <title>Genomic Encyclopedia of Type Strains, Phase IV (KMG-IV): sequencing the most valuable type-strain genomes for metagenomic binning, comparative biology and taxonomic classification.</title>
        <authorList>
            <person name="Goeker M."/>
        </authorList>
    </citation>
    <scope>NUCLEOTIDE SEQUENCE [LARGE SCALE GENOMIC DNA]</scope>
    <source>
        <strain evidence="9 10">DSM 26916</strain>
    </source>
</reference>
<dbReference type="Gene3D" id="1.20.1440.230">
    <property type="entry name" value="NADH-ubiquinone oxidoreductase 51kDa subunit, iron-sulphur binding domain"/>
    <property type="match status" value="1"/>
</dbReference>
<dbReference type="FunFam" id="3.40.50.11540:FF:000001">
    <property type="entry name" value="NADH dehydrogenase [ubiquinone] flavoprotein 1, mitochondrial"/>
    <property type="match status" value="1"/>
</dbReference>
<evidence type="ECO:0000259" key="8">
    <source>
        <dbReference type="SMART" id="SM00928"/>
    </source>
</evidence>
<dbReference type="AlphaFoldDB" id="A0A497X8Z9"/>
<dbReference type="GO" id="GO:0008137">
    <property type="term" value="F:NADH dehydrogenase (ubiquinone) activity"/>
    <property type="evidence" value="ECO:0007669"/>
    <property type="project" value="InterPro"/>
</dbReference>
<keyword evidence="10" id="KW-1185">Reference proteome</keyword>
<dbReference type="Pfam" id="PF10589">
    <property type="entry name" value="NADH_4Fe-4S"/>
    <property type="match status" value="1"/>
</dbReference>
<comment type="caution">
    <text evidence="9">The sequence shown here is derived from an EMBL/GenBank/DDBJ whole genome shotgun (WGS) entry which is preliminary data.</text>
</comment>
<dbReference type="OrthoDB" id="9805533at2"/>
<evidence type="ECO:0000256" key="5">
    <source>
        <dbReference type="ARBA" id="ARBA00022723"/>
    </source>
</evidence>
<dbReference type="Gene3D" id="3.40.30.10">
    <property type="entry name" value="Glutaredoxin"/>
    <property type="match status" value="1"/>
</dbReference>
<keyword evidence="5" id="KW-0479">Metal-binding</keyword>
<dbReference type="InterPro" id="IPR011538">
    <property type="entry name" value="Nuo51_FMN-bd"/>
</dbReference>
<dbReference type="PROSITE" id="PS00644">
    <property type="entry name" value="COMPLEX1_51K_1"/>
    <property type="match status" value="1"/>
</dbReference>
<evidence type="ECO:0000313" key="9">
    <source>
        <dbReference type="EMBL" id="RLJ61656.1"/>
    </source>
</evidence>
<dbReference type="InterPro" id="IPR001949">
    <property type="entry name" value="NADH-UbQ_OxRdtase_51kDa_CS"/>
</dbReference>
<dbReference type="GO" id="GO:0046872">
    <property type="term" value="F:metal ion binding"/>
    <property type="evidence" value="ECO:0007669"/>
    <property type="project" value="UniProtKB-KW"/>
</dbReference>
<evidence type="ECO:0000256" key="1">
    <source>
        <dbReference type="ARBA" id="ARBA00001917"/>
    </source>
</evidence>
<dbReference type="Pfam" id="PF01257">
    <property type="entry name" value="2Fe-2S_thioredx"/>
    <property type="match status" value="1"/>
</dbReference>
<dbReference type="InterPro" id="IPR041921">
    <property type="entry name" value="NuoE_N"/>
</dbReference>
<evidence type="ECO:0000256" key="4">
    <source>
        <dbReference type="ARBA" id="ARBA00022485"/>
    </source>
</evidence>
<evidence type="ECO:0000256" key="2">
    <source>
        <dbReference type="ARBA" id="ARBA00001966"/>
    </source>
</evidence>
<dbReference type="GO" id="GO:0010181">
    <property type="term" value="F:FMN binding"/>
    <property type="evidence" value="ECO:0007669"/>
    <property type="project" value="InterPro"/>
</dbReference>
<dbReference type="PROSITE" id="PS00645">
    <property type="entry name" value="COMPLEX1_51K_2"/>
    <property type="match status" value="1"/>
</dbReference>
<dbReference type="SUPFAM" id="SSF140490">
    <property type="entry name" value="Nqo1C-terminal domain-like"/>
    <property type="match status" value="1"/>
</dbReference>
<comment type="cofactor">
    <cofactor evidence="1">
        <name>FMN</name>
        <dbReference type="ChEBI" id="CHEBI:58210"/>
    </cofactor>
</comment>
<dbReference type="PANTHER" id="PTHR43578:SF3">
    <property type="entry name" value="NADH-QUINONE OXIDOREDUCTASE SUBUNIT F"/>
    <property type="match status" value="1"/>
</dbReference>
<dbReference type="SUPFAM" id="SSF142019">
    <property type="entry name" value="Nqo1 FMN-binding domain-like"/>
    <property type="match status" value="1"/>
</dbReference>
<dbReference type="Gene3D" id="1.10.10.1590">
    <property type="entry name" value="NADH-quinone oxidoreductase subunit E"/>
    <property type="match status" value="1"/>
</dbReference>
<comment type="cofactor">
    <cofactor evidence="2">
        <name>[4Fe-4S] cluster</name>
        <dbReference type="ChEBI" id="CHEBI:49883"/>
    </cofactor>
</comment>